<evidence type="ECO:0000256" key="1">
    <source>
        <dbReference type="SAM" id="MobiDB-lite"/>
    </source>
</evidence>
<dbReference type="HOGENOM" id="CLU_016629_0_0_1"/>
<dbReference type="eggNOG" id="ENOG502QPXN">
    <property type="taxonomic scope" value="Eukaryota"/>
</dbReference>
<dbReference type="InParanoid" id="H2AQC6"/>
<keyword evidence="3" id="KW-1185">Reference proteome</keyword>
<dbReference type="GO" id="GO:0006338">
    <property type="term" value="P:chromatin remodeling"/>
    <property type="evidence" value="ECO:0007669"/>
    <property type="project" value="EnsemblFungi"/>
</dbReference>
<dbReference type="AlphaFoldDB" id="H2AQC6"/>
<dbReference type="GO" id="GO:0016887">
    <property type="term" value="F:ATP hydrolysis activity"/>
    <property type="evidence" value="ECO:0007669"/>
    <property type="project" value="EnsemblFungi"/>
</dbReference>
<gene>
    <name evidence="2" type="primary">KAFR0B02790</name>
    <name evidence="2" type="ORF">KAFR_0B02790</name>
</gene>
<dbReference type="GO" id="GO:0003677">
    <property type="term" value="F:DNA binding"/>
    <property type="evidence" value="ECO:0007669"/>
    <property type="project" value="EnsemblFungi"/>
</dbReference>
<dbReference type="STRING" id="1071382.H2AQC6"/>
<dbReference type="GeneID" id="13882957"/>
<dbReference type="GO" id="GO:0036437">
    <property type="term" value="C:Isw1b complex"/>
    <property type="evidence" value="ECO:0007669"/>
    <property type="project" value="EnsemblFungi"/>
</dbReference>
<sequence length="773" mass="90288">MKRTRRSTRGQTGSSTPIYDDEPAVEVKQDENALEWHSYLSEETLTQLNRVDLSILESTYDKIRQFSDVLTTWYYQYSIAWFYIVCNNSPKPMWKSIRFDEVLLLNNILKLQKDIKEDYDDEDDDEENEHDHLYEILRFQLLKSLTNSKSTDWNTSVNELLSNSGRDTFQGEFIKLDVSRQFEIIYHVIKQIESKNLIFRNYLNNNFDLFNFPFIKLDDSKQLIVLPTNGTVVEKKVIYPDPQDYMVPIKLSNCTIKTDELIHLDYSQEINSYLDELKISYKPISTTFNEYVKLCHECPGLNDFLEIKTINSIDSVKLQQQLVKEKSMKELLTRRKRSSRLVAKEEETKKRELEDTILTKLDNRDNFMKLRHRNVSRLSKKIKEVIWNQLWNNFEIDFKNFKLSNKNIDLFDLNDENLNAIDLKVLEKGEKFGNLIIKTQNLDPMETSKLAETNILELPTDICITQKEIDTFEELTNSKFDNYPDNKDWIFKCSCHLDLPPIVTNENEKDLDEMVLNHEIICCDLCYKWQHWNCQSDETKEILSFSNKQSVEYATVLMGTNSTVLLNTRRTLRNRNEDKEEKMQVNTNRPTDKRTRFGECSIFICNWCIKSLEEDLRNTKFKPELGAVRLKQKKQHDDRERRKKIKLEKKRLELSNSTTPAGSSTQLNTVMKTDSLNNMQTSVSPTPTIGINYPPFSVNTEPSPNPIAHVNTYSNITNQPAQNLTLNSMDTPVNVTAQVTHLPQQTEFMNAPSATNGNSDAVDSVTFLDFSQN</sequence>
<dbReference type="Proteomes" id="UP000005220">
    <property type="component" value="Chromosome 2"/>
</dbReference>
<dbReference type="OrthoDB" id="303107at2759"/>
<dbReference type="FunCoup" id="H2AQC6">
    <property type="interactions" value="231"/>
</dbReference>
<evidence type="ECO:0000313" key="3">
    <source>
        <dbReference type="Proteomes" id="UP000005220"/>
    </source>
</evidence>
<dbReference type="KEGG" id="kaf:KAFR_0B02790"/>
<name>H2AQC6_KAZAF</name>
<reference evidence="2 3" key="1">
    <citation type="journal article" date="2011" name="Proc. Natl. Acad. Sci. U.S.A.">
        <title>Evolutionary erosion of yeast sex chromosomes by mating-type switching accidents.</title>
        <authorList>
            <person name="Gordon J.L."/>
            <person name="Armisen D."/>
            <person name="Proux-Wera E."/>
            <person name="Oheigeartaigh S.S."/>
            <person name="Byrne K.P."/>
            <person name="Wolfe K.H."/>
        </authorList>
    </citation>
    <scope>NUCLEOTIDE SEQUENCE [LARGE SCALE GENOMIC DNA]</scope>
    <source>
        <strain evidence="3">ATCC 22294 / BCRC 22015 / CBS 2517 / CECT 1963 / NBRC 1671 / NRRL Y-8276</strain>
    </source>
</reference>
<feature type="region of interest" description="Disordered" evidence="1">
    <location>
        <begin position="1"/>
        <end position="20"/>
    </location>
</feature>
<protein>
    <submittedName>
        <fullName evidence="2">Uncharacterized protein</fullName>
    </submittedName>
</protein>
<dbReference type="EMBL" id="HE650822">
    <property type="protein sequence ID" value="CCF56576.1"/>
    <property type="molecule type" value="Genomic_DNA"/>
</dbReference>
<dbReference type="RefSeq" id="XP_003955711.1">
    <property type="nucleotide sequence ID" value="XM_003955662.1"/>
</dbReference>
<dbReference type="GO" id="GO:0031491">
    <property type="term" value="F:nucleosome binding"/>
    <property type="evidence" value="ECO:0007669"/>
    <property type="project" value="EnsemblFungi"/>
</dbReference>
<organism evidence="2 3">
    <name type="scientific">Kazachstania africana (strain ATCC 22294 / BCRC 22015 / CBS 2517 / CECT 1963 / NBRC 1671 / NRRL Y-8276)</name>
    <name type="common">Yeast</name>
    <name type="synonym">Kluyveromyces africanus</name>
    <dbReference type="NCBI Taxonomy" id="1071382"/>
    <lineage>
        <taxon>Eukaryota</taxon>
        <taxon>Fungi</taxon>
        <taxon>Dikarya</taxon>
        <taxon>Ascomycota</taxon>
        <taxon>Saccharomycotina</taxon>
        <taxon>Saccharomycetes</taxon>
        <taxon>Saccharomycetales</taxon>
        <taxon>Saccharomycetaceae</taxon>
        <taxon>Kazachstania</taxon>
    </lineage>
</organism>
<accession>H2AQC6</accession>
<evidence type="ECO:0000313" key="2">
    <source>
        <dbReference type="EMBL" id="CCF56576.1"/>
    </source>
</evidence>
<proteinExistence type="predicted"/>